<protein>
    <submittedName>
        <fullName evidence="2">Uncharacterized protein</fullName>
    </submittedName>
</protein>
<dbReference type="Proteomes" id="UP000268014">
    <property type="component" value="Unassembled WGS sequence"/>
</dbReference>
<name>A0A3P7UMF8_HAEPC</name>
<accession>A0A3P7UMF8</accession>
<evidence type="ECO:0000313" key="2">
    <source>
        <dbReference type="EMBL" id="VDO23317.1"/>
    </source>
</evidence>
<keyword evidence="1" id="KW-0812">Transmembrane</keyword>
<keyword evidence="3" id="KW-1185">Reference proteome</keyword>
<organism evidence="2 3">
    <name type="scientific">Haemonchus placei</name>
    <name type="common">Barber's pole worm</name>
    <dbReference type="NCBI Taxonomy" id="6290"/>
    <lineage>
        <taxon>Eukaryota</taxon>
        <taxon>Metazoa</taxon>
        <taxon>Ecdysozoa</taxon>
        <taxon>Nematoda</taxon>
        <taxon>Chromadorea</taxon>
        <taxon>Rhabditida</taxon>
        <taxon>Rhabditina</taxon>
        <taxon>Rhabditomorpha</taxon>
        <taxon>Strongyloidea</taxon>
        <taxon>Trichostrongylidae</taxon>
        <taxon>Haemonchus</taxon>
    </lineage>
</organism>
<keyword evidence="1" id="KW-1133">Transmembrane helix</keyword>
<evidence type="ECO:0000256" key="1">
    <source>
        <dbReference type="SAM" id="Phobius"/>
    </source>
</evidence>
<gene>
    <name evidence="2" type="ORF">HPLM_LOCUS4478</name>
</gene>
<evidence type="ECO:0000313" key="3">
    <source>
        <dbReference type="Proteomes" id="UP000268014"/>
    </source>
</evidence>
<proteinExistence type="predicted"/>
<feature type="transmembrane region" description="Helical" evidence="1">
    <location>
        <begin position="28"/>
        <end position="46"/>
    </location>
</feature>
<reference evidence="2 3" key="1">
    <citation type="submission" date="2018-11" db="EMBL/GenBank/DDBJ databases">
        <authorList>
            <consortium name="Pathogen Informatics"/>
        </authorList>
    </citation>
    <scope>NUCLEOTIDE SEQUENCE [LARGE SCALE GENOMIC DNA]</scope>
    <source>
        <strain evidence="2 3">MHpl1</strain>
    </source>
</reference>
<dbReference type="AlphaFoldDB" id="A0A3P7UMF8"/>
<keyword evidence="1" id="KW-0472">Membrane</keyword>
<dbReference type="EMBL" id="UZAF01016215">
    <property type="protein sequence ID" value="VDO23317.1"/>
    <property type="molecule type" value="Genomic_DNA"/>
</dbReference>
<sequence>MTISSAQKVPRRLKTYFDSSRCPKGSRFYGIVFASFLLGIVFYTSLAY</sequence>